<comment type="caution">
    <text evidence="2">The sequence shown here is derived from an EMBL/GenBank/DDBJ whole genome shotgun (WGS) entry which is preliminary data.</text>
</comment>
<evidence type="ECO:0000313" key="2">
    <source>
        <dbReference type="EMBL" id="GIY32421.1"/>
    </source>
</evidence>
<reference evidence="2 3" key="1">
    <citation type="submission" date="2021-06" db="EMBL/GenBank/DDBJ databases">
        <title>Caerostris darwini draft genome.</title>
        <authorList>
            <person name="Kono N."/>
            <person name="Arakawa K."/>
        </authorList>
    </citation>
    <scope>NUCLEOTIDE SEQUENCE [LARGE SCALE GENOMIC DNA]</scope>
</reference>
<feature type="compositionally biased region" description="Polar residues" evidence="1">
    <location>
        <begin position="71"/>
        <end position="94"/>
    </location>
</feature>
<organism evidence="2 3">
    <name type="scientific">Caerostris darwini</name>
    <dbReference type="NCBI Taxonomy" id="1538125"/>
    <lineage>
        <taxon>Eukaryota</taxon>
        <taxon>Metazoa</taxon>
        <taxon>Ecdysozoa</taxon>
        <taxon>Arthropoda</taxon>
        <taxon>Chelicerata</taxon>
        <taxon>Arachnida</taxon>
        <taxon>Araneae</taxon>
        <taxon>Araneomorphae</taxon>
        <taxon>Entelegynae</taxon>
        <taxon>Araneoidea</taxon>
        <taxon>Araneidae</taxon>
        <taxon>Caerostris</taxon>
    </lineage>
</organism>
<keyword evidence="3" id="KW-1185">Reference proteome</keyword>
<evidence type="ECO:0000313" key="3">
    <source>
        <dbReference type="Proteomes" id="UP001054837"/>
    </source>
</evidence>
<dbReference type="EMBL" id="BPLQ01007794">
    <property type="protein sequence ID" value="GIY32421.1"/>
    <property type="molecule type" value="Genomic_DNA"/>
</dbReference>
<dbReference type="Proteomes" id="UP001054837">
    <property type="component" value="Unassembled WGS sequence"/>
</dbReference>
<dbReference type="AlphaFoldDB" id="A0AAV4SGX6"/>
<proteinExistence type="predicted"/>
<accession>A0AAV4SGX6</accession>
<feature type="region of interest" description="Disordered" evidence="1">
    <location>
        <begin position="1"/>
        <end position="111"/>
    </location>
</feature>
<protein>
    <submittedName>
        <fullName evidence="2">Uncharacterized protein</fullName>
    </submittedName>
</protein>
<gene>
    <name evidence="2" type="ORF">CDAR_510461</name>
</gene>
<name>A0AAV4SGX6_9ARAC</name>
<evidence type="ECO:0000256" key="1">
    <source>
        <dbReference type="SAM" id="MobiDB-lite"/>
    </source>
</evidence>
<sequence>MRKQKDINNLAAAEAAKNIPDPATMPDTPVIMPAAPVQPTSATAQKRKSPTSKDDEGFKTVQSKKDKRVSTRTQPSTFNSRNVQPTMAFSQILRQGNEEKSVGPARPANHS</sequence>